<organism evidence="2 3">
    <name type="scientific">Ricinus communis</name>
    <name type="common">Castor bean</name>
    <dbReference type="NCBI Taxonomy" id="3988"/>
    <lineage>
        <taxon>Eukaryota</taxon>
        <taxon>Viridiplantae</taxon>
        <taxon>Streptophyta</taxon>
        <taxon>Embryophyta</taxon>
        <taxon>Tracheophyta</taxon>
        <taxon>Spermatophyta</taxon>
        <taxon>Magnoliopsida</taxon>
        <taxon>eudicotyledons</taxon>
        <taxon>Gunneridae</taxon>
        <taxon>Pentapetalae</taxon>
        <taxon>rosids</taxon>
        <taxon>fabids</taxon>
        <taxon>Malpighiales</taxon>
        <taxon>Euphorbiaceae</taxon>
        <taxon>Acalyphoideae</taxon>
        <taxon>Acalypheae</taxon>
        <taxon>Ricinus</taxon>
    </lineage>
</organism>
<sequence>MGQSSGAASNASKIDMSATQVMRGFGSFQTSSNDVIRNDREAPSDQKNWGAKTSVDMSNGPPTMIHLSKPSVPLGFEQEQEMKPTRQVKKWKVRARQGVVITKISETTTSATPCKRGFEETESTHIEKMKTRKFSTCSSQKVGQANLEWPQPSP</sequence>
<gene>
    <name evidence="2" type="ORF">RCOM_1534010</name>
</gene>
<evidence type="ECO:0000256" key="1">
    <source>
        <dbReference type="SAM" id="MobiDB-lite"/>
    </source>
</evidence>
<protein>
    <submittedName>
        <fullName evidence="2">Uncharacterized protein</fullName>
    </submittedName>
</protein>
<reference evidence="3" key="1">
    <citation type="journal article" date="2010" name="Nat. Biotechnol.">
        <title>Draft genome sequence of the oilseed species Ricinus communis.</title>
        <authorList>
            <person name="Chan A.P."/>
            <person name="Crabtree J."/>
            <person name="Zhao Q."/>
            <person name="Lorenzi H."/>
            <person name="Orvis J."/>
            <person name="Puiu D."/>
            <person name="Melake-Berhan A."/>
            <person name="Jones K.M."/>
            <person name="Redman J."/>
            <person name="Chen G."/>
            <person name="Cahoon E.B."/>
            <person name="Gedil M."/>
            <person name="Stanke M."/>
            <person name="Haas B.J."/>
            <person name="Wortman J.R."/>
            <person name="Fraser-Liggett C.M."/>
            <person name="Ravel J."/>
            <person name="Rabinowicz P.D."/>
        </authorList>
    </citation>
    <scope>NUCLEOTIDE SEQUENCE [LARGE SCALE GENOMIC DNA]</scope>
    <source>
        <strain evidence="3">cv. Hale</strain>
    </source>
</reference>
<dbReference type="AlphaFoldDB" id="B9S2Y7"/>
<dbReference type="Proteomes" id="UP000008311">
    <property type="component" value="Unassembled WGS sequence"/>
</dbReference>
<dbReference type="InParanoid" id="B9S2Y7"/>
<feature type="region of interest" description="Disordered" evidence="1">
    <location>
        <begin position="28"/>
        <end position="64"/>
    </location>
</feature>
<dbReference type="EMBL" id="EQ973854">
    <property type="protein sequence ID" value="EEF42022.1"/>
    <property type="molecule type" value="Genomic_DNA"/>
</dbReference>
<accession>B9S2Y7</accession>
<name>B9S2Y7_RICCO</name>
<evidence type="ECO:0000313" key="2">
    <source>
        <dbReference type="EMBL" id="EEF42022.1"/>
    </source>
</evidence>
<proteinExistence type="predicted"/>
<keyword evidence="3" id="KW-1185">Reference proteome</keyword>
<evidence type="ECO:0000313" key="3">
    <source>
        <dbReference type="Proteomes" id="UP000008311"/>
    </source>
</evidence>